<dbReference type="EMBL" id="GGEC01049052">
    <property type="protein sequence ID" value="MBX29536.1"/>
    <property type="molecule type" value="Transcribed_RNA"/>
</dbReference>
<feature type="region of interest" description="Disordered" evidence="1">
    <location>
        <begin position="1"/>
        <end position="22"/>
    </location>
</feature>
<proteinExistence type="predicted"/>
<dbReference type="AlphaFoldDB" id="A0A2P2MH37"/>
<protein>
    <submittedName>
        <fullName evidence="2">Uncharacterized protein</fullName>
    </submittedName>
</protein>
<sequence>MLNGHRMLRHNINSRQVRRGNVNIESVPSESSNFSVSSSARRSKSSLLQSSLLDVITLSAVIIWHCQYIRCNQTNREISKPHESCRHQKKQNIFIYAQK</sequence>
<evidence type="ECO:0000313" key="2">
    <source>
        <dbReference type="EMBL" id="MBX29536.1"/>
    </source>
</evidence>
<name>A0A2P2MH37_RHIMU</name>
<evidence type="ECO:0000256" key="1">
    <source>
        <dbReference type="SAM" id="MobiDB-lite"/>
    </source>
</evidence>
<accession>A0A2P2MH37</accession>
<reference evidence="2" key="1">
    <citation type="submission" date="2018-02" db="EMBL/GenBank/DDBJ databases">
        <title>Rhizophora mucronata_Transcriptome.</title>
        <authorList>
            <person name="Meera S.P."/>
            <person name="Sreeshan A."/>
            <person name="Augustine A."/>
        </authorList>
    </citation>
    <scope>NUCLEOTIDE SEQUENCE</scope>
    <source>
        <tissue evidence="2">Leaf</tissue>
    </source>
</reference>
<organism evidence="2">
    <name type="scientific">Rhizophora mucronata</name>
    <name type="common">Asiatic mangrove</name>
    <dbReference type="NCBI Taxonomy" id="61149"/>
    <lineage>
        <taxon>Eukaryota</taxon>
        <taxon>Viridiplantae</taxon>
        <taxon>Streptophyta</taxon>
        <taxon>Embryophyta</taxon>
        <taxon>Tracheophyta</taxon>
        <taxon>Spermatophyta</taxon>
        <taxon>Magnoliopsida</taxon>
        <taxon>eudicotyledons</taxon>
        <taxon>Gunneridae</taxon>
        <taxon>Pentapetalae</taxon>
        <taxon>rosids</taxon>
        <taxon>fabids</taxon>
        <taxon>Malpighiales</taxon>
        <taxon>Rhizophoraceae</taxon>
        <taxon>Rhizophora</taxon>
    </lineage>
</organism>